<comment type="caution">
    <text evidence="5">The sequence shown here is derived from an EMBL/GenBank/DDBJ whole genome shotgun (WGS) entry which is preliminary data.</text>
</comment>
<evidence type="ECO:0000256" key="2">
    <source>
        <dbReference type="ARBA" id="ARBA00023054"/>
    </source>
</evidence>
<proteinExistence type="predicted"/>
<accession>A0ABX0I3N0</accession>
<dbReference type="Gene3D" id="2.40.50.100">
    <property type="match status" value="1"/>
</dbReference>
<dbReference type="InterPro" id="IPR011053">
    <property type="entry name" value="Single_hybrid_motif"/>
</dbReference>
<dbReference type="PANTHER" id="PTHR32347">
    <property type="entry name" value="EFFLUX SYSTEM COMPONENT YKNX-RELATED"/>
    <property type="match status" value="1"/>
</dbReference>
<feature type="coiled-coil region" evidence="3">
    <location>
        <begin position="206"/>
        <end position="286"/>
    </location>
</feature>
<evidence type="ECO:0000313" key="6">
    <source>
        <dbReference type="Proteomes" id="UP000800984"/>
    </source>
</evidence>
<name>A0ABX0I3N0_9FLAO</name>
<dbReference type="EMBL" id="JAAJBT010000003">
    <property type="protein sequence ID" value="NHM01791.1"/>
    <property type="molecule type" value="Genomic_DNA"/>
</dbReference>
<organism evidence="5 6">
    <name type="scientific">Flavobacterium difficile</name>
    <dbReference type="NCBI Taxonomy" id="2709659"/>
    <lineage>
        <taxon>Bacteria</taxon>
        <taxon>Pseudomonadati</taxon>
        <taxon>Bacteroidota</taxon>
        <taxon>Flavobacteriia</taxon>
        <taxon>Flavobacteriales</taxon>
        <taxon>Flavobacteriaceae</taxon>
        <taxon>Flavobacterium</taxon>
    </lineage>
</organism>
<evidence type="ECO:0000256" key="1">
    <source>
        <dbReference type="ARBA" id="ARBA00004196"/>
    </source>
</evidence>
<keyword evidence="4" id="KW-0812">Transmembrane</keyword>
<dbReference type="RefSeq" id="WP_166076881.1">
    <property type="nucleotide sequence ID" value="NZ_JAAJBT010000003.1"/>
</dbReference>
<evidence type="ECO:0000256" key="3">
    <source>
        <dbReference type="SAM" id="Coils"/>
    </source>
</evidence>
<keyword evidence="4" id="KW-0472">Membrane</keyword>
<reference evidence="5 6" key="1">
    <citation type="submission" date="2020-02" db="EMBL/GenBank/DDBJ databases">
        <authorList>
            <person name="Chen W.-M."/>
        </authorList>
    </citation>
    <scope>NUCLEOTIDE SEQUENCE [LARGE SCALE GENOMIC DNA]</scope>
    <source>
        <strain evidence="5 6">KDG-16</strain>
    </source>
</reference>
<gene>
    <name evidence="5" type="ORF">G4D72_06675</name>
</gene>
<protein>
    <submittedName>
        <fullName evidence="5">HlyD family efflux transporter periplasmic adaptor subunit</fullName>
    </submittedName>
</protein>
<feature type="transmembrane region" description="Helical" evidence="4">
    <location>
        <begin position="32"/>
        <end position="52"/>
    </location>
</feature>
<keyword evidence="6" id="KW-1185">Reference proteome</keyword>
<dbReference type="PANTHER" id="PTHR32347:SF23">
    <property type="entry name" value="BLL5650 PROTEIN"/>
    <property type="match status" value="1"/>
</dbReference>
<dbReference type="SUPFAM" id="SSF51230">
    <property type="entry name" value="Single hybrid motif"/>
    <property type="match status" value="1"/>
</dbReference>
<dbReference type="Proteomes" id="UP000800984">
    <property type="component" value="Unassembled WGS sequence"/>
</dbReference>
<comment type="subcellular location">
    <subcellularLocation>
        <location evidence="1">Cell envelope</location>
    </subcellularLocation>
</comment>
<keyword evidence="2 3" id="KW-0175">Coiled coil</keyword>
<evidence type="ECO:0000313" key="5">
    <source>
        <dbReference type="EMBL" id="NHM01791.1"/>
    </source>
</evidence>
<evidence type="ECO:0000256" key="4">
    <source>
        <dbReference type="SAM" id="Phobius"/>
    </source>
</evidence>
<dbReference type="InterPro" id="IPR050465">
    <property type="entry name" value="UPF0194_transport"/>
</dbReference>
<keyword evidence="4" id="KW-1133">Transmembrane helix</keyword>
<sequence>MLNVSDNNRINNKTLEKYSAIGLLNKEKHYKILNKIFLVFVTIAVLFLFLPWTQNISGSGAVTTLKPNQRPQTIQSLISGRIEKWYVNEGDYVKAGDTILFISEIKEDYLDPNLVENTKNQMIAKEDAVASYESKVGALDSQMNAINNERNLKSQQAKNKIRQAILKIKSDSMDLEAIKTQIKIANTQFKRAVQLNKEGLKPVTDVEEKRLKLQEIEAKIITQENKLLSSENELINARVEISRINAEYSEKFSKAQSDQYTAQSSKYDTKAQVNKLENQYNNYKIRNGMYYIKAPQNGYVNRALKSGLGENIKEGTPIVSIMPAKYDIAVETYISPNDFPLIQKGEKVRVWFDGWPTIVFSGWPNLSYGTFGGKIVAVENFISDNGKYRVLIAPDEEDKHDWPKQLSIGSGAQTMALLDNVPIWYEIWRTLNGFPPNYYKPATSAEKTKEVSEKK</sequence>